<evidence type="ECO:0008006" key="6">
    <source>
        <dbReference type="Google" id="ProtNLM"/>
    </source>
</evidence>
<keyword evidence="1" id="KW-0812">Transmembrane</keyword>
<dbReference type="Proteomes" id="UP000032721">
    <property type="component" value="Chromosome"/>
</dbReference>
<keyword evidence="1" id="KW-1133">Transmembrane helix</keyword>
<evidence type="ECO:0000313" key="2">
    <source>
        <dbReference type="EMBL" id="CDG17581.1"/>
    </source>
</evidence>
<proteinExistence type="predicted"/>
<evidence type="ECO:0000313" key="3">
    <source>
        <dbReference type="EMBL" id="TYP12374.1"/>
    </source>
</evidence>
<dbReference type="RefSeq" id="WP_052705665.1">
    <property type="nucleotide sequence ID" value="NZ_CAWMED010000001.1"/>
</dbReference>
<reference evidence="3 5" key="2">
    <citation type="submission" date="2019-07" db="EMBL/GenBank/DDBJ databases">
        <title>Genomic Encyclopedia of Type Strains, Phase I: the one thousand microbial genomes (KMG-I) project.</title>
        <authorList>
            <person name="Kyrpides N."/>
        </authorList>
    </citation>
    <scope>NUCLEOTIDE SEQUENCE [LARGE SCALE GENOMIC DNA]</scope>
    <source>
        <strain evidence="3 5">DSM 17909</strain>
    </source>
</reference>
<dbReference type="EMBL" id="VNHN01000010">
    <property type="protein sequence ID" value="TYP12374.1"/>
    <property type="molecule type" value="Genomic_DNA"/>
</dbReference>
<sequence>MPGLRLSSFIRILVFISIFIGCVVIFFMSLANVNLSYTKKNFIYYNMFTFDEIKHIPLISNNYIIYYDSPDGTSTMTNDIVFSNVDLDSETELIKYVENMGFEKYYDQYWGDERWQKNDVIITIKQDGTKRTILFSVEKK</sequence>
<dbReference type="HOGENOM" id="CLU_152630_0_0_6"/>
<dbReference type="AlphaFoldDB" id="A0A068QSF5"/>
<keyword evidence="5" id="KW-1185">Reference proteome</keyword>
<protein>
    <recommendedName>
        <fullName evidence="6">Lipoprotein</fullName>
    </recommendedName>
</protein>
<evidence type="ECO:0000313" key="4">
    <source>
        <dbReference type="Proteomes" id="UP000032721"/>
    </source>
</evidence>
<dbReference type="OrthoDB" id="6444026at2"/>
<accession>A0A068QSF5</accession>
<evidence type="ECO:0000313" key="5">
    <source>
        <dbReference type="Proteomes" id="UP000324170"/>
    </source>
</evidence>
<organism evidence="2 4">
    <name type="scientific">Xenorhabdus doucetiae</name>
    <dbReference type="NCBI Taxonomy" id="351671"/>
    <lineage>
        <taxon>Bacteria</taxon>
        <taxon>Pseudomonadati</taxon>
        <taxon>Pseudomonadota</taxon>
        <taxon>Gammaproteobacteria</taxon>
        <taxon>Enterobacterales</taxon>
        <taxon>Morganellaceae</taxon>
        <taxon>Xenorhabdus</taxon>
    </lineage>
</organism>
<dbReference type="PROSITE" id="PS51257">
    <property type="entry name" value="PROKAR_LIPOPROTEIN"/>
    <property type="match status" value="1"/>
</dbReference>
<evidence type="ECO:0000256" key="1">
    <source>
        <dbReference type="SAM" id="Phobius"/>
    </source>
</evidence>
<dbReference type="Proteomes" id="UP000324170">
    <property type="component" value="Unassembled WGS sequence"/>
</dbReference>
<reference evidence="2 4" key="1">
    <citation type="submission" date="2013-07" db="EMBL/GenBank/DDBJ databases">
        <authorList>
            <person name="Genoscope - CEA"/>
        </authorList>
    </citation>
    <scope>NUCLEOTIDE SEQUENCE [LARGE SCALE GENOMIC DNA]</scope>
    <source>
        <strain evidence="2">FRM16</strain>
        <strain evidence="4">FRM16 / DSM 17909</strain>
    </source>
</reference>
<feature type="transmembrane region" description="Helical" evidence="1">
    <location>
        <begin position="12"/>
        <end position="31"/>
    </location>
</feature>
<gene>
    <name evidence="3" type="ORF">LY16_00894</name>
    <name evidence="2" type="ORF">XDD1_1882</name>
</gene>
<dbReference type="EMBL" id="FO704550">
    <property type="protein sequence ID" value="CDG17581.1"/>
    <property type="molecule type" value="Genomic_DNA"/>
</dbReference>
<dbReference type="KEGG" id="xdo:XDD1_1882"/>
<name>A0A068QSF5_9GAMM</name>
<keyword evidence="1" id="KW-0472">Membrane</keyword>